<evidence type="ECO:0000313" key="3">
    <source>
        <dbReference type="Proteomes" id="UP001500416"/>
    </source>
</evidence>
<dbReference type="RefSeq" id="WP_343936885.1">
    <property type="nucleotide sequence ID" value="NZ_BAAABU010000016.1"/>
</dbReference>
<protein>
    <submittedName>
        <fullName evidence="2">Dihydrofolate reductase family protein</fullName>
    </submittedName>
</protein>
<dbReference type="InterPro" id="IPR002734">
    <property type="entry name" value="RibDG_C"/>
</dbReference>
<reference evidence="3" key="1">
    <citation type="journal article" date="2019" name="Int. J. Syst. Evol. Microbiol.">
        <title>The Global Catalogue of Microorganisms (GCM) 10K type strain sequencing project: providing services to taxonomists for standard genome sequencing and annotation.</title>
        <authorList>
            <consortium name="The Broad Institute Genomics Platform"/>
            <consortium name="The Broad Institute Genome Sequencing Center for Infectious Disease"/>
            <person name="Wu L."/>
            <person name="Ma J."/>
        </authorList>
    </citation>
    <scope>NUCLEOTIDE SEQUENCE [LARGE SCALE GENOMIC DNA]</scope>
    <source>
        <strain evidence="3">JCM 3380</strain>
    </source>
</reference>
<name>A0ABP3E365_9PSEU</name>
<evidence type="ECO:0000313" key="2">
    <source>
        <dbReference type="EMBL" id="GAA0248653.1"/>
    </source>
</evidence>
<organism evidence="2 3">
    <name type="scientific">Saccharothrix mutabilis subsp. mutabilis</name>
    <dbReference type="NCBI Taxonomy" id="66855"/>
    <lineage>
        <taxon>Bacteria</taxon>
        <taxon>Bacillati</taxon>
        <taxon>Actinomycetota</taxon>
        <taxon>Actinomycetes</taxon>
        <taxon>Pseudonocardiales</taxon>
        <taxon>Pseudonocardiaceae</taxon>
        <taxon>Saccharothrix</taxon>
    </lineage>
</organism>
<dbReference type="InterPro" id="IPR024072">
    <property type="entry name" value="DHFR-like_dom_sf"/>
</dbReference>
<accession>A0ABP3E365</accession>
<dbReference type="PANTHER" id="PTHR38011:SF11">
    <property type="entry name" value="2,5-DIAMINO-6-RIBOSYLAMINO-4(3H)-PYRIMIDINONE 5'-PHOSPHATE REDUCTASE"/>
    <property type="match status" value="1"/>
</dbReference>
<dbReference type="InterPro" id="IPR050765">
    <property type="entry name" value="Riboflavin_Biosynth_HTPR"/>
</dbReference>
<gene>
    <name evidence="2" type="ORF">GCM10010492_55700</name>
</gene>
<dbReference type="PANTHER" id="PTHR38011">
    <property type="entry name" value="DIHYDROFOLATE REDUCTASE FAMILY PROTEIN (AFU_ORTHOLOGUE AFUA_8G06820)"/>
    <property type="match status" value="1"/>
</dbReference>
<evidence type="ECO:0000259" key="1">
    <source>
        <dbReference type="Pfam" id="PF01872"/>
    </source>
</evidence>
<dbReference type="Gene3D" id="3.40.430.10">
    <property type="entry name" value="Dihydrofolate Reductase, subunit A"/>
    <property type="match status" value="1"/>
</dbReference>
<dbReference type="SUPFAM" id="SSF53597">
    <property type="entry name" value="Dihydrofolate reductase-like"/>
    <property type="match status" value="1"/>
</dbReference>
<feature type="domain" description="Bacterial bifunctional deaminase-reductase C-terminal" evidence="1">
    <location>
        <begin position="3"/>
        <end position="185"/>
    </location>
</feature>
<dbReference type="EMBL" id="BAAABU010000016">
    <property type="protein sequence ID" value="GAA0248653.1"/>
    <property type="molecule type" value="Genomic_DNA"/>
</dbReference>
<dbReference type="Proteomes" id="UP001500416">
    <property type="component" value="Unassembled WGS sequence"/>
</dbReference>
<comment type="caution">
    <text evidence="2">The sequence shown here is derived from an EMBL/GenBank/DDBJ whole genome shotgun (WGS) entry which is preliminary data.</text>
</comment>
<dbReference type="Pfam" id="PF01872">
    <property type="entry name" value="RibD_C"/>
    <property type="match status" value="1"/>
</dbReference>
<sequence length="198" mass="21069">MRKLVYYIASTLDGFIAGPDGADPTGPGGFWPIAEDYLRHMVAEFPETLPGPARDALGVTAEGTRFDTVVEGRKSYEIGLGAGVPDAYPHLRHIVFSRTLRTTDVEVVAGDPVEAVRALKQEDGKDIWLVGGGALAGALYPEIDRLIVKLAPLTIGSGVPLFGAGTGFDVRNWTLTDHVRLDSGSLFLTYDRAATGAA</sequence>
<keyword evidence="3" id="KW-1185">Reference proteome</keyword>
<proteinExistence type="predicted"/>